<dbReference type="SUPFAM" id="SSF52025">
    <property type="entry name" value="PA domain"/>
    <property type="match status" value="1"/>
</dbReference>
<comment type="caution">
    <text evidence="5">The sequence shown here is derived from an EMBL/GenBank/DDBJ whole genome shotgun (WGS) entry which is preliminary data.</text>
</comment>
<dbReference type="AlphaFoldDB" id="A0A0G2E8I5"/>
<evidence type="ECO:0000313" key="5">
    <source>
        <dbReference type="EMBL" id="KKY18681.1"/>
    </source>
</evidence>
<protein>
    <submittedName>
        <fullName evidence="5">Putative glutamate carboxypeptidase</fullName>
    </submittedName>
</protein>
<evidence type="ECO:0000259" key="4">
    <source>
        <dbReference type="Pfam" id="PF04389"/>
    </source>
</evidence>
<evidence type="ECO:0000256" key="1">
    <source>
        <dbReference type="ARBA" id="ARBA00005634"/>
    </source>
</evidence>
<dbReference type="InterPro" id="IPR003137">
    <property type="entry name" value="PA_domain"/>
</dbReference>
<gene>
    <name evidence="5" type="ORF">UCRPC4_g04832</name>
</gene>
<keyword evidence="5" id="KW-0645">Protease</keyword>
<feature type="domain" description="PA" evidence="2">
    <location>
        <begin position="107"/>
        <end position="176"/>
    </location>
</feature>
<dbReference type="FunFam" id="3.50.30.30:FF:000008">
    <property type="entry name" value="Glutamate carboxypeptidase 2"/>
    <property type="match status" value="1"/>
</dbReference>
<dbReference type="Proteomes" id="UP000053317">
    <property type="component" value="Unassembled WGS sequence"/>
</dbReference>
<dbReference type="Pfam" id="PF04389">
    <property type="entry name" value="Peptidase_M28"/>
    <property type="match status" value="1"/>
</dbReference>
<proteinExistence type="inferred from homology"/>
<dbReference type="Pfam" id="PF02225">
    <property type="entry name" value="PA"/>
    <property type="match status" value="1"/>
</dbReference>
<dbReference type="Pfam" id="PF04253">
    <property type="entry name" value="TFR_dimer"/>
    <property type="match status" value="1"/>
</dbReference>
<dbReference type="SUPFAM" id="SSF53187">
    <property type="entry name" value="Zn-dependent exopeptidases"/>
    <property type="match status" value="1"/>
</dbReference>
<evidence type="ECO:0000259" key="3">
    <source>
        <dbReference type="Pfam" id="PF04253"/>
    </source>
</evidence>
<dbReference type="EMBL" id="LCWF01000118">
    <property type="protein sequence ID" value="KKY18681.1"/>
    <property type="molecule type" value="Genomic_DNA"/>
</dbReference>
<keyword evidence="5" id="KW-0121">Carboxypeptidase</keyword>
<dbReference type="Gene3D" id="1.20.930.40">
    <property type="entry name" value="Transferrin receptor-like, dimerisation domain"/>
    <property type="match status" value="1"/>
</dbReference>
<dbReference type="CDD" id="cd08022">
    <property type="entry name" value="M28_PSMA_like"/>
    <property type="match status" value="1"/>
</dbReference>
<comment type="similarity">
    <text evidence="1">Belongs to the peptidase M28 family. M28B subfamily.</text>
</comment>
<reference evidence="5 6" key="1">
    <citation type="submission" date="2015-05" db="EMBL/GenBank/DDBJ databases">
        <title>Distinctive expansion of gene families associated with plant cell wall degradation and secondary metabolism in the genomes of grapevine trunk pathogens.</title>
        <authorList>
            <person name="Lawrence D.P."/>
            <person name="Travadon R."/>
            <person name="Rolshausen P.E."/>
            <person name="Baumgartner K."/>
        </authorList>
    </citation>
    <scope>NUCLEOTIDE SEQUENCE [LARGE SCALE GENOMIC DNA]</scope>
    <source>
        <strain evidence="5">UCRPC4</strain>
    </source>
</reference>
<reference evidence="5 6" key="2">
    <citation type="submission" date="2015-05" db="EMBL/GenBank/DDBJ databases">
        <authorList>
            <person name="Morales-Cruz A."/>
            <person name="Amrine K.C."/>
            <person name="Cantu D."/>
        </authorList>
    </citation>
    <scope>NUCLEOTIDE SEQUENCE [LARGE SCALE GENOMIC DNA]</scope>
    <source>
        <strain evidence="5">UCRPC4</strain>
    </source>
</reference>
<evidence type="ECO:0000313" key="6">
    <source>
        <dbReference type="Proteomes" id="UP000053317"/>
    </source>
</evidence>
<dbReference type="FunFam" id="3.40.630.10:FF:000101">
    <property type="entry name" value="N-acetylated alpha-linked acidic dipeptidase like 1"/>
    <property type="match status" value="1"/>
</dbReference>
<dbReference type="PANTHER" id="PTHR10404:SF46">
    <property type="entry name" value="VACUOLAR PROTEIN SORTING-ASSOCIATED PROTEIN 70"/>
    <property type="match status" value="1"/>
</dbReference>
<dbReference type="InterPro" id="IPR036757">
    <property type="entry name" value="TFR-like_dimer_dom_sf"/>
</dbReference>
<dbReference type="CDD" id="cd02121">
    <property type="entry name" value="PA_GCPII_like"/>
    <property type="match status" value="1"/>
</dbReference>
<dbReference type="Gene3D" id="3.40.630.10">
    <property type="entry name" value="Zn peptidases"/>
    <property type="match status" value="1"/>
</dbReference>
<feature type="domain" description="Transferrin receptor-like dimerisation" evidence="3">
    <location>
        <begin position="554"/>
        <end position="633"/>
    </location>
</feature>
<dbReference type="InterPro" id="IPR007365">
    <property type="entry name" value="TFR-like_dimer_dom"/>
</dbReference>
<feature type="domain" description="Peptidase M28" evidence="4">
    <location>
        <begin position="298"/>
        <end position="497"/>
    </location>
</feature>
<name>A0A0G2E8I5_PHACM</name>
<organism evidence="5 6">
    <name type="scientific">Phaeomoniella chlamydospora</name>
    <name type="common">Phaeoacremonium chlamydosporum</name>
    <dbReference type="NCBI Taxonomy" id="158046"/>
    <lineage>
        <taxon>Eukaryota</taxon>
        <taxon>Fungi</taxon>
        <taxon>Dikarya</taxon>
        <taxon>Ascomycota</taxon>
        <taxon>Pezizomycotina</taxon>
        <taxon>Eurotiomycetes</taxon>
        <taxon>Chaetothyriomycetidae</taxon>
        <taxon>Phaeomoniellales</taxon>
        <taxon>Phaeomoniellaceae</taxon>
        <taxon>Phaeomoniella</taxon>
    </lineage>
</organism>
<keyword evidence="5" id="KW-0378">Hydrolase</keyword>
<dbReference type="Gene3D" id="3.50.30.30">
    <property type="match status" value="1"/>
</dbReference>
<dbReference type="SUPFAM" id="SSF47672">
    <property type="entry name" value="Transferrin receptor-like dimerisation domain"/>
    <property type="match status" value="1"/>
</dbReference>
<dbReference type="InterPro" id="IPR007484">
    <property type="entry name" value="Peptidase_M28"/>
</dbReference>
<dbReference type="InterPro" id="IPR039373">
    <property type="entry name" value="Peptidase_M28B"/>
</dbReference>
<dbReference type="PANTHER" id="PTHR10404">
    <property type="entry name" value="N-ACETYLATED-ALPHA-LINKED ACIDIC DIPEPTIDASE"/>
    <property type="match status" value="1"/>
</dbReference>
<keyword evidence="6" id="KW-1185">Reference proteome</keyword>
<sequence>MLNTPSIDNLRHWSKLYSATPHIAGDLDHAKAIRDLWQSYGLSAELVRYDVLQTFPLSASLQLLSLEGDITYEATLTEDDIPEDPTSSPSNGLPAFHGYSANGKVCAELVYANFGTLEDFELLASREVSVEGKIVICKYSKVFRGLKVRAAEKFGAIGVIIYTDPQEDGEFTTKNGYAHYPHGPARHPKAIQRGSVDFFSVAVGDPTTPGYPSLPGDGTERKDPGHAIPNIPSLPLSYAEATPFLKALNGYGLGPSDIGGPDGDWKGELEDVGYFTGPSKVKVSLMNEGTFKYSPIYNVISTITGESEESIVIGNHHDSWSCGAIDPVSGSTVMNEVVRGLGKLISKGWKPYRKIIIASWDMEEYGLVGSTEWAEEHAESLFEHCVAYLNLDGATSGGSILSAVGSPLLAPILRSVTQTIPSPISPATSSVYSDWLVNTQKTHPNLHRPHLDIMGTGSDYTAFYHHLGTPSLDLSFSADPKSVYQYHSNYDSYHWVDKFGDPGFKKHFAMAQLFGVLTVRISGLDIIPFKAVEYATALQAHTLSLKSTIQSTPLTLDPIFNAIQTFENQALSLDKHAAQESYSSSLLHTTPPTPESIKSINNRYISIERNFLLSSPSSSTRGLPDRPWFKHMVQYLLSPLLKTSFILTN</sequence>
<dbReference type="OrthoDB" id="5841748at2759"/>
<dbReference type="InterPro" id="IPR046450">
    <property type="entry name" value="PA_dom_sf"/>
</dbReference>
<evidence type="ECO:0000259" key="2">
    <source>
        <dbReference type="Pfam" id="PF02225"/>
    </source>
</evidence>
<dbReference type="GO" id="GO:0004180">
    <property type="term" value="F:carboxypeptidase activity"/>
    <property type="evidence" value="ECO:0007669"/>
    <property type="project" value="UniProtKB-KW"/>
</dbReference>
<accession>A0A0G2E8I5</accession>